<feature type="transmembrane region" description="Helical" evidence="6">
    <location>
        <begin position="12"/>
        <end position="34"/>
    </location>
</feature>
<evidence type="ECO:0000259" key="7">
    <source>
        <dbReference type="PROSITE" id="PS50111"/>
    </source>
</evidence>
<sequence>MYFFNQRLSRQLTIAFATLVSIIVAISALAVFSLSEAQSNFDGFVGDEFNRGSVARDVRSAVSARAIAARNLILLNAPADIAAEKAAVMAAHERVKDRMALLKKLLDLDNKATPREHQLYEELVSIEQRYGPIALSIVEMALNGKKSEATEKMNAECQPLLKQLIATVGEYAKLIASSAEGEIQKSAEKFRAKRLLLICVSLVAVVTAIALSRLIKRSLHRSLGADPHDLRKAANQVRSGDLGTLPEAATAPANSVMASLGEMQQSLATIVHSVRRSSDTIECGSTEIADRNKDLSARTLEQAKQLQESANAMEKITGTIRVNADTAARASDLALSARAAAENGGTMVDEVVITMQKITASSKKIEDIISVIDGIAFQTNILALNAAVEAARAGEQGRGFAVVASEVRALAQRSAQAAKEIKVLIVDSVGMIGSGAGMVSNAGEAMTAIVSEVKSVAELISEISTATREQTTSISSVGDTVMALDRGTQQNASLVEQMADAADALNQQAHSLVSAVSVFKVAGGSDMTGGAGKRSSNGHPPTKRARLEVEFSS</sequence>
<dbReference type="Pfam" id="PF12729">
    <property type="entry name" value="4HB_MCP_1"/>
    <property type="match status" value="1"/>
</dbReference>
<evidence type="ECO:0000256" key="1">
    <source>
        <dbReference type="ARBA" id="ARBA00004370"/>
    </source>
</evidence>
<dbReference type="GO" id="GO:0004888">
    <property type="term" value="F:transmembrane signaling receptor activity"/>
    <property type="evidence" value="ECO:0007669"/>
    <property type="project" value="TreeGrafter"/>
</dbReference>
<dbReference type="AlphaFoldDB" id="A0A7X0CEI9"/>
<comment type="subcellular location">
    <subcellularLocation>
        <location evidence="1">Membrane</location>
    </subcellularLocation>
</comment>
<dbReference type="FunFam" id="1.10.287.950:FF:000001">
    <property type="entry name" value="Methyl-accepting chemotaxis sensory transducer"/>
    <property type="match status" value="1"/>
</dbReference>
<keyword evidence="2" id="KW-0488">Methylation</keyword>
<keyword evidence="6" id="KW-0472">Membrane</keyword>
<reference evidence="8 9" key="1">
    <citation type="submission" date="2020-08" db="EMBL/GenBank/DDBJ databases">
        <title>The Agave Microbiome: Exploring the role of microbial communities in plant adaptations to desert environments.</title>
        <authorList>
            <person name="Partida-Martinez L.P."/>
        </authorList>
    </citation>
    <scope>NUCLEOTIDE SEQUENCE [LARGE SCALE GENOMIC DNA]</scope>
    <source>
        <strain evidence="8 9">AT3.2</strain>
    </source>
</reference>
<dbReference type="InterPro" id="IPR024478">
    <property type="entry name" value="HlyB_4HB_MCP"/>
</dbReference>
<dbReference type="InterPro" id="IPR051310">
    <property type="entry name" value="MCP_chemotaxis"/>
</dbReference>
<dbReference type="Pfam" id="PF00015">
    <property type="entry name" value="MCPsignal"/>
    <property type="match status" value="1"/>
</dbReference>
<evidence type="ECO:0000256" key="3">
    <source>
        <dbReference type="ARBA" id="ARBA00029447"/>
    </source>
</evidence>
<comment type="similarity">
    <text evidence="3">Belongs to the methyl-accepting chemotaxis (MCP) protein family.</text>
</comment>
<dbReference type="PROSITE" id="PS50111">
    <property type="entry name" value="CHEMOTAXIS_TRANSDUC_2"/>
    <property type="match status" value="1"/>
</dbReference>
<keyword evidence="8" id="KW-0675">Receptor</keyword>
<evidence type="ECO:0000256" key="5">
    <source>
        <dbReference type="SAM" id="MobiDB-lite"/>
    </source>
</evidence>
<gene>
    <name evidence="8" type="ORF">HD842_002374</name>
</gene>
<comment type="caution">
    <text evidence="8">The sequence shown here is derived from an EMBL/GenBank/DDBJ whole genome shotgun (WGS) entry which is preliminary data.</text>
</comment>
<evidence type="ECO:0000256" key="4">
    <source>
        <dbReference type="PROSITE-ProRule" id="PRU00284"/>
    </source>
</evidence>
<accession>A0A7X0CEI9</accession>
<keyword evidence="6" id="KW-0812">Transmembrane</keyword>
<keyword evidence="6" id="KW-1133">Transmembrane helix</keyword>
<evidence type="ECO:0000313" key="8">
    <source>
        <dbReference type="EMBL" id="MBB6134232.1"/>
    </source>
</evidence>
<name>A0A7X0CEI9_9BURK</name>
<dbReference type="EMBL" id="JACHBX010000002">
    <property type="protein sequence ID" value="MBB6134232.1"/>
    <property type="molecule type" value="Genomic_DNA"/>
</dbReference>
<dbReference type="CDD" id="cd11386">
    <property type="entry name" value="MCP_signal"/>
    <property type="match status" value="1"/>
</dbReference>
<dbReference type="InterPro" id="IPR004089">
    <property type="entry name" value="MCPsignal_dom"/>
</dbReference>
<evidence type="ECO:0000256" key="6">
    <source>
        <dbReference type="SAM" id="Phobius"/>
    </source>
</evidence>
<dbReference type="SUPFAM" id="SSF58104">
    <property type="entry name" value="Methyl-accepting chemotaxis protein (MCP) signaling domain"/>
    <property type="match status" value="1"/>
</dbReference>
<evidence type="ECO:0000313" key="9">
    <source>
        <dbReference type="Proteomes" id="UP000540787"/>
    </source>
</evidence>
<evidence type="ECO:0000256" key="2">
    <source>
        <dbReference type="ARBA" id="ARBA00022481"/>
    </source>
</evidence>
<dbReference type="GO" id="GO:0007165">
    <property type="term" value="P:signal transduction"/>
    <property type="evidence" value="ECO:0007669"/>
    <property type="project" value="UniProtKB-KW"/>
</dbReference>
<dbReference type="SMART" id="SM00283">
    <property type="entry name" value="MA"/>
    <property type="match status" value="1"/>
</dbReference>
<feature type="domain" description="Methyl-accepting transducer" evidence="7">
    <location>
        <begin position="277"/>
        <end position="506"/>
    </location>
</feature>
<dbReference type="PANTHER" id="PTHR43531">
    <property type="entry name" value="PROTEIN ICFG"/>
    <property type="match status" value="1"/>
</dbReference>
<organism evidence="8 9">
    <name type="scientific">Massilia aurea</name>
    <dbReference type="NCBI Taxonomy" id="373040"/>
    <lineage>
        <taxon>Bacteria</taxon>
        <taxon>Pseudomonadati</taxon>
        <taxon>Pseudomonadota</taxon>
        <taxon>Betaproteobacteria</taxon>
        <taxon>Burkholderiales</taxon>
        <taxon>Oxalobacteraceae</taxon>
        <taxon>Telluria group</taxon>
        <taxon>Massilia</taxon>
    </lineage>
</organism>
<feature type="region of interest" description="Disordered" evidence="5">
    <location>
        <begin position="527"/>
        <end position="553"/>
    </location>
</feature>
<proteinExistence type="inferred from homology"/>
<dbReference type="Gene3D" id="1.10.287.950">
    <property type="entry name" value="Methyl-accepting chemotaxis protein"/>
    <property type="match status" value="1"/>
</dbReference>
<dbReference type="RefSeq" id="WP_183554611.1">
    <property type="nucleotide sequence ID" value="NZ_JACHBX010000002.1"/>
</dbReference>
<dbReference type="GO" id="GO:0006935">
    <property type="term" value="P:chemotaxis"/>
    <property type="evidence" value="ECO:0007669"/>
    <property type="project" value="TreeGrafter"/>
</dbReference>
<protein>
    <submittedName>
        <fullName evidence="8">Methyl-accepting chemotaxis protein-1 (Serine sensor receptor)</fullName>
    </submittedName>
</protein>
<keyword evidence="4" id="KW-0807">Transducer</keyword>
<dbReference type="Proteomes" id="UP000540787">
    <property type="component" value="Unassembled WGS sequence"/>
</dbReference>
<dbReference type="PANTHER" id="PTHR43531:SF14">
    <property type="entry name" value="METHYL-ACCEPTING CHEMOTAXIS PROTEIN I-RELATED"/>
    <property type="match status" value="1"/>
</dbReference>
<dbReference type="GO" id="GO:0005886">
    <property type="term" value="C:plasma membrane"/>
    <property type="evidence" value="ECO:0007669"/>
    <property type="project" value="TreeGrafter"/>
</dbReference>
<keyword evidence="9" id="KW-1185">Reference proteome</keyword>